<evidence type="ECO:0000256" key="2">
    <source>
        <dbReference type="ARBA" id="ARBA00007288"/>
    </source>
</evidence>
<comment type="caution">
    <text evidence="6">The sequence shown here is derived from an EMBL/GenBank/DDBJ whole genome shotgun (WGS) entry which is preliminary data.</text>
</comment>
<keyword evidence="7" id="KW-1185">Reference proteome</keyword>
<dbReference type="EMBL" id="JBAMIC010000008">
    <property type="protein sequence ID" value="KAK7104690.1"/>
    <property type="molecule type" value="Genomic_DNA"/>
</dbReference>
<evidence type="ECO:0000256" key="4">
    <source>
        <dbReference type="ARBA" id="ARBA00026030"/>
    </source>
</evidence>
<comment type="function">
    <text evidence="1">Suppresses cannabinoid receptor CNR1-mediated tonic inhibition of voltage-gated calcium channels.</text>
</comment>
<evidence type="ECO:0000256" key="5">
    <source>
        <dbReference type="SAM" id="MobiDB-lite"/>
    </source>
</evidence>
<evidence type="ECO:0000313" key="7">
    <source>
        <dbReference type="Proteomes" id="UP001374579"/>
    </source>
</evidence>
<comment type="subunit">
    <text evidence="4">Interacts with the cannabinoid receptor CNR1 (via C-terminus). Does not interact with cannabinoid receptor CNR2.</text>
</comment>
<dbReference type="GO" id="GO:0031718">
    <property type="term" value="F:type 1 cannabinoid receptor binding"/>
    <property type="evidence" value="ECO:0007669"/>
    <property type="project" value="TreeGrafter"/>
</dbReference>
<feature type="region of interest" description="Disordered" evidence="5">
    <location>
        <begin position="13"/>
        <end position="32"/>
    </location>
</feature>
<proteinExistence type="inferred from homology"/>
<evidence type="ECO:0000256" key="1">
    <source>
        <dbReference type="ARBA" id="ARBA00003884"/>
    </source>
</evidence>
<dbReference type="PANTHER" id="PTHR31952">
    <property type="entry name" value="CB1 CANNABINOID RECEPTOR-INTERACTING PROTEIN 1"/>
    <property type="match status" value="1"/>
</dbReference>
<evidence type="ECO:0000256" key="3">
    <source>
        <dbReference type="ARBA" id="ARBA00015651"/>
    </source>
</evidence>
<comment type="similarity">
    <text evidence="2">Belongs to the CNRIP family.</text>
</comment>
<organism evidence="6 7">
    <name type="scientific">Littorina saxatilis</name>
    <dbReference type="NCBI Taxonomy" id="31220"/>
    <lineage>
        <taxon>Eukaryota</taxon>
        <taxon>Metazoa</taxon>
        <taxon>Spiralia</taxon>
        <taxon>Lophotrochozoa</taxon>
        <taxon>Mollusca</taxon>
        <taxon>Gastropoda</taxon>
        <taxon>Caenogastropoda</taxon>
        <taxon>Littorinimorpha</taxon>
        <taxon>Littorinoidea</taxon>
        <taxon>Littorinidae</taxon>
        <taxon>Littorina</taxon>
    </lineage>
</organism>
<accession>A0AAN9GFB3</accession>
<reference evidence="6 7" key="1">
    <citation type="submission" date="2024-02" db="EMBL/GenBank/DDBJ databases">
        <title>Chromosome-scale genome assembly of the rough periwinkle Littorina saxatilis.</title>
        <authorList>
            <person name="De Jode A."/>
            <person name="Faria R."/>
            <person name="Formenti G."/>
            <person name="Sims Y."/>
            <person name="Smith T.P."/>
            <person name="Tracey A."/>
            <person name="Wood J.M.D."/>
            <person name="Zagrodzka Z.B."/>
            <person name="Johannesson K."/>
            <person name="Butlin R.K."/>
            <person name="Leder E.H."/>
        </authorList>
    </citation>
    <scope>NUCLEOTIDE SEQUENCE [LARGE SCALE GENOMIC DNA]</scope>
    <source>
        <strain evidence="6">Snail1</strain>
        <tissue evidence="6">Muscle</tissue>
    </source>
</reference>
<dbReference type="Pfam" id="PF15043">
    <property type="entry name" value="CNRIP1"/>
    <property type="match status" value="1"/>
</dbReference>
<sequence>MTSSFQVNLQIKDHEDGQRVRHKPDGERFPSGQKTTIKFNVEHTYSFTVTFRPPKMLQYWMIKGEKMEFNRVKPKKDEDDVTIYEAQWPSTGEIVTNRGERAYLPIELEVEHGVTLKQNLQCKFYPAKETAHCRWGQELFSIELKCHVPEGQTFVDIKSEKIF</sequence>
<dbReference type="PANTHER" id="PTHR31952:SF1">
    <property type="entry name" value="CB1 CANNABINOID RECEPTOR-INTERACTING PROTEIN 1"/>
    <property type="match status" value="1"/>
</dbReference>
<protein>
    <recommendedName>
        <fullName evidence="3">CB1 cannabinoid receptor-interacting protein 1</fullName>
    </recommendedName>
</protein>
<feature type="compositionally biased region" description="Basic and acidic residues" evidence="5">
    <location>
        <begin position="13"/>
        <end position="28"/>
    </location>
</feature>
<dbReference type="GO" id="GO:0005886">
    <property type="term" value="C:plasma membrane"/>
    <property type="evidence" value="ECO:0007669"/>
    <property type="project" value="TreeGrafter"/>
</dbReference>
<evidence type="ECO:0000313" key="6">
    <source>
        <dbReference type="EMBL" id="KAK7104690.1"/>
    </source>
</evidence>
<dbReference type="AlphaFoldDB" id="A0AAN9GFB3"/>
<dbReference type="InterPro" id="IPR029204">
    <property type="entry name" value="CNRIP1"/>
</dbReference>
<dbReference type="Proteomes" id="UP001374579">
    <property type="component" value="Unassembled WGS sequence"/>
</dbReference>
<name>A0AAN9GFB3_9CAEN</name>
<gene>
    <name evidence="6" type="ORF">V1264_019367</name>
</gene>